<comment type="similarity">
    <text evidence="2">Belongs to the UPF0126 family.</text>
</comment>
<evidence type="ECO:0000313" key="10">
    <source>
        <dbReference type="Proteomes" id="UP000600139"/>
    </source>
</evidence>
<name>A0A934VD37_9BACT</name>
<dbReference type="InterPro" id="IPR005115">
    <property type="entry name" value="Gly_transporter"/>
</dbReference>
<dbReference type="Proteomes" id="UP000600139">
    <property type="component" value="Unassembled WGS sequence"/>
</dbReference>
<accession>A0A934VD37</accession>
<evidence type="ECO:0000256" key="4">
    <source>
        <dbReference type="ARBA" id="ARBA00022692"/>
    </source>
</evidence>
<protein>
    <submittedName>
        <fullName evidence="9">Trimeric intracellular cation channel family protein</fullName>
    </submittedName>
</protein>
<feature type="transmembrane region" description="Helical" evidence="7">
    <location>
        <begin position="34"/>
        <end position="51"/>
    </location>
</feature>
<sequence>MLEVAMLSTFLDHFGVSVSALSGVLAAREKGLDLFGVLVLAVVTALGGGSVRDMLAGDGAVAWLLAPGIFYTVCTVALVAFFICRWWEPPQTLFQVADALALCFFAVAGTRKGMGLGFAPPVCIALGVITGVAGGILRDTLLGRVPLVFQKHTYFYATAAFFGGLIYTLLRGPLGDHLAIWISISSAILLRLGAIRYRISLPSFTLKSNNDESLG</sequence>
<evidence type="ECO:0000256" key="5">
    <source>
        <dbReference type="ARBA" id="ARBA00022989"/>
    </source>
</evidence>
<evidence type="ECO:0000313" key="9">
    <source>
        <dbReference type="EMBL" id="MBK1817626.1"/>
    </source>
</evidence>
<reference evidence="9" key="1">
    <citation type="submission" date="2021-01" db="EMBL/GenBank/DDBJ databases">
        <title>Modified the classification status of verrucomicrobia.</title>
        <authorList>
            <person name="Feng X."/>
        </authorList>
    </citation>
    <scope>NUCLEOTIDE SEQUENCE</scope>
    <source>
        <strain evidence="9">JCM 18052</strain>
    </source>
</reference>
<dbReference type="Pfam" id="PF03458">
    <property type="entry name" value="Gly_transporter"/>
    <property type="match status" value="2"/>
</dbReference>
<evidence type="ECO:0000256" key="3">
    <source>
        <dbReference type="ARBA" id="ARBA00022475"/>
    </source>
</evidence>
<comment type="subcellular location">
    <subcellularLocation>
        <location evidence="1">Cell membrane</location>
        <topology evidence="1">Multi-pass membrane protein</topology>
    </subcellularLocation>
</comment>
<keyword evidence="10" id="KW-1185">Reference proteome</keyword>
<feature type="domain" description="Glycine transporter" evidence="8">
    <location>
        <begin position="10"/>
        <end position="83"/>
    </location>
</feature>
<dbReference type="RefSeq" id="WP_200352561.1">
    <property type="nucleotide sequence ID" value="NZ_BAABHZ010000001.1"/>
</dbReference>
<feature type="transmembrane region" description="Helical" evidence="7">
    <location>
        <begin position="116"/>
        <end position="141"/>
    </location>
</feature>
<comment type="caution">
    <text evidence="9">The sequence shown here is derived from an EMBL/GenBank/DDBJ whole genome shotgun (WGS) entry which is preliminary data.</text>
</comment>
<evidence type="ECO:0000256" key="2">
    <source>
        <dbReference type="ARBA" id="ARBA00008193"/>
    </source>
</evidence>
<evidence type="ECO:0000256" key="7">
    <source>
        <dbReference type="SAM" id="Phobius"/>
    </source>
</evidence>
<dbReference type="PANTHER" id="PTHR30506:SF3">
    <property type="entry name" value="UPF0126 INNER MEMBRANE PROTEIN YADS-RELATED"/>
    <property type="match status" value="1"/>
</dbReference>
<feature type="transmembrane region" description="Helical" evidence="7">
    <location>
        <begin position="6"/>
        <end position="27"/>
    </location>
</feature>
<dbReference type="PANTHER" id="PTHR30506">
    <property type="entry name" value="INNER MEMBRANE PROTEIN"/>
    <property type="match status" value="1"/>
</dbReference>
<organism evidence="9 10">
    <name type="scientific">Luteolibacter yonseiensis</name>
    <dbReference type="NCBI Taxonomy" id="1144680"/>
    <lineage>
        <taxon>Bacteria</taxon>
        <taxon>Pseudomonadati</taxon>
        <taxon>Verrucomicrobiota</taxon>
        <taxon>Verrucomicrobiia</taxon>
        <taxon>Verrucomicrobiales</taxon>
        <taxon>Verrucomicrobiaceae</taxon>
        <taxon>Luteolibacter</taxon>
    </lineage>
</organism>
<feature type="transmembrane region" description="Helical" evidence="7">
    <location>
        <begin position="63"/>
        <end position="84"/>
    </location>
</feature>
<gene>
    <name evidence="9" type="ORF">JIN84_18550</name>
</gene>
<feature type="transmembrane region" description="Helical" evidence="7">
    <location>
        <begin position="178"/>
        <end position="197"/>
    </location>
</feature>
<dbReference type="GO" id="GO:0005886">
    <property type="term" value="C:plasma membrane"/>
    <property type="evidence" value="ECO:0007669"/>
    <property type="project" value="UniProtKB-SubCell"/>
</dbReference>
<keyword evidence="4 7" id="KW-0812">Transmembrane</keyword>
<dbReference type="EMBL" id="JAENIK010000012">
    <property type="protein sequence ID" value="MBK1817626.1"/>
    <property type="molecule type" value="Genomic_DNA"/>
</dbReference>
<evidence type="ECO:0000259" key="8">
    <source>
        <dbReference type="Pfam" id="PF03458"/>
    </source>
</evidence>
<dbReference type="AlphaFoldDB" id="A0A934VD37"/>
<keyword evidence="5 7" id="KW-1133">Transmembrane helix</keyword>
<proteinExistence type="inferred from homology"/>
<feature type="domain" description="Glycine transporter" evidence="8">
    <location>
        <begin position="96"/>
        <end position="170"/>
    </location>
</feature>
<keyword evidence="6 7" id="KW-0472">Membrane</keyword>
<evidence type="ECO:0000256" key="6">
    <source>
        <dbReference type="ARBA" id="ARBA00023136"/>
    </source>
</evidence>
<feature type="transmembrane region" description="Helical" evidence="7">
    <location>
        <begin position="153"/>
        <end position="172"/>
    </location>
</feature>
<keyword evidence="3" id="KW-1003">Cell membrane</keyword>
<evidence type="ECO:0000256" key="1">
    <source>
        <dbReference type="ARBA" id="ARBA00004651"/>
    </source>
</evidence>